<keyword evidence="4" id="KW-1185">Reference proteome</keyword>
<dbReference type="EMBL" id="CP027667">
    <property type="protein sequence ID" value="AVO50591.1"/>
    <property type="molecule type" value="Genomic_DNA"/>
</dbReference>
<evidence type="ECO:0000256" key="2">
    <source>
        <dbReference type="SAM" id="SignalP"/>
    </source>
</evidence>
<proteinExistence type="predicted"/>
<feature type="chain" id="PRO_5015333875" description="DUF2946 domain-containing protein" evidence="2">
    <location>
        <begin position="29"/>
        <end position="118"/>
    </location>
</feature>
<feature type="compositionally biased region" description="Low complexity" evidence="1">
    <location>
        <begin position="57"/>
        <end position="66"/>
    </location>
</feature>
<dbReference type="Proteomes" id="UP000237925">
    <property type="component" value="Chromosome"/>
</dbReference>
<organism evidence="3 4">
    <name type="scientific">Melaminivora suipulveris</name>
    <dbReference type="NCBI Taxonomy" id="2109913"/>
    <lineage>
        <taxon>Bacteria</taxon>
        <taxon>Pseudomonadati</taxon>
        <taxon>Pseudomonadota</taxon>
        <taxon>Betaproteobacteria</taxon>
        <taxon>Burkholderiales</taxon>
        <taxon>Comamonadaceae</taxon>
        <taxon>Melaminivora</taxon>
    </lineage>
</organism>
<evidence type="ECO:0000256" key="1">
    <source>
        <dbReference type="SAM" id="MobiDB-lite"/>
    </source>
</evidence>
<sequence length="118" mass="12359">MLRWLLTIISLQFLLGLGVSAWAHTAHAAPALGAAATWSALAPITGQCETPHDAAAAHEAPADDGASTADGSSVDLPDDQEFQRPPVARLAPAFACPWRTQPPLASLVPPQRLRPPRA</sequence>
<dbReference type="RefSeq" id="WP_106685042.1">
    <property type="nucleotide sequence ID" value="NZ_CP027667.1"/>
</dbReference>
<feature type="region of interest" description="Disordered" evidence="1">
    <location>
        <begin position="50"/>
        <end position="82"/>
    </location>
</feature>
<dbReference type="KEGG" id="mela:C6568_16120"/>
<protein>
    <recommendedName>
        <fullName evidence="5">DUF2946 domain-containing protein</fullName>
    </recommendedName>
</protein>
<reference evidence="3 4" key="1">
    <citation type="submission" date="2018-03" db="EMBL/GenBank/DDBJ databases">
        <title>Genome sequencing of Melaminivora sp.</title>
        <authorList>
            <person name="Kim S.-J."/>
            <person name="Heo J."/>
            <person name="Ahn J.-H."/>
            <person name="Kwon S.-W."/>
        </authorList>
    </citation>
    <scope>NUCLEOTIDE SEQUENCE [LARGE SCALE GENOMIC DNA]</scope>
    <source>
        <strain evidence="3 4">SC2-9</strain>
    </source>
</reference>
<evidence type="ECO:0000313" key="3">
    <source>
        <dbReference type="EMBL" id="AVO50591.1"/>
    </source>
</evidence>
<dbReference type="OrthoDB" id="10014788at2"/>
<evidence type="ECO:0000313" key="4">
    <source>
        <dbReference type="Proteomes" id="UP000237925"/>
    </source>
</evidence>
<dbReference type="AlphaFoldDB" id="A0A2R3QFN3"/>
<accession>A0A2R3QFN3</accession>
<gene>
    <name evidence="3" type="ORF">C6568_16120</name>
</gene>
<name>A0A2R3QFN3_9BURK</name>
<keyword evidence="2" id="KW-0732">Signal</keyword>
<evidence type="ECO:0008006" key="5">
    <source>
        <dbReference type="Google" id="ProtNLM"/>
    </source>
</evidence>
<feature type="signal peptide" evidence="2">
    <location>
        <begin position="1"/>
        <end position="28"/>
    </location>
</feature>